<name>A0A644XPW0_9ZZZZ</name>
<organism evidence="1">
    <name type="scientific">bioreactor metagenome</name>
    <dbReference type="NCBI Taxonomy" id="1076179"/>
    <lineage>
        <taxon>unclassified sequences</taxon>
        <taxon>metagenomes</taxon>
        <taxon>ecological metagenomes</taxon>
    </lineage>
</organism>
<comment type="caution">
    <text evidence="1">The sequence shown here is derived from an EMBL/GenBank/DDBJ whole genome shotgun (WGS) entry which is preliminary data.</text>
</comment>
<accession>A0A644XPW0</accession>
<dbReference type="EMBL" id="VSSQ01002904">
    <property type="protein sequence ID" value="MPM18017.1"/>
    <property type="molecule type" value="Genomic_DNA"/>
</dbReference>
<protein>
    <submittedName>
        <fullName evidence="1">Uncharacterized protein</fullName>
    </submittedName>
</protein>
<sequence>MHRRQLRIFGGRAAVGARFAEDPRTGHDALGDRAGDDGLPVAEQGGVAFVCQESHFNDHGRGRCLAQDTEV</sequence>
<evidence type="ECO:0000313" key="1">
    <source>
        <dbReference type="EMBL" id="MPM18017.1"/>
    </source>
</evidence>
<dbReference type="AlphaFoldDB" id="A0A644XPW0"/>
<proteinExistence type="predicted"/>
<gene>
    <name evidence="1" type="ORF">SDC9_64418</name>
</gene>
<reference evidence="1" key="1">
    <citation type="submission" date="2019-08" db="EMBL/GenBank/DDBJ databases">
        <authorList>
            <person name="Kucharzyk K."/>
            <person name="Murdoch R.W."/>
            <person name="Higgins S."/>
            <person name="Loffler F."/>
        </authorList>
    </citation>
    <scope>NUCLEOTIDE SEQUENCE</scope>
</reference>